<organism evidence="2 3">
    <name type="scientific">Azonexus hydrophilus</name>
    <dbReference type="NCBI Taxonomy" id="418702"/>
    <lineage>
        <taxon>Bacteria</taxon>
        <taxon>Pseudomonadati</taxon>
        <taxon>Pseudomonadota</taxon>
        <taxon>Betaproteobacteria</taxon>
        <taxon>Rhodocyclales</taxon>
        <taxon>Azonexaceae</taxon>
        <taxon>Azonexus</taxon>
    </lineage>
</organism>
<name>A0A1R1I7L7_9RHOO</name>
<evidence type="ECO:0000313" key="2">
    <source>
        <dbReference type="EMBL" id="OMG54743.1"/>
    </source>
</evidence>
<feature type="compositionally biased region" description="Low complexity" evidence="1">
    <location>
        <begin position="56"/>
        <end position="67"/>
    </location>
</feature>
<dbReference type="Proteomes" id="UP000187526">
    <property type="component" value="Unassembled WGS sequence"/>
</dbReference>
<sequence>MSTAINSSTSSQEAYRNQRAERSMTSLTSSLKSAEKMASAIGADTSGLQSALQKVSGGQAQGSTSSTKVTLSPEGVARAQSENTQRSASAGSSATTSRPERQQFASVDEAIAYGTSRAAEQASARTTRQTAANDNATTTEPARSTTASNRSERKQFASIDEALAYGASRAAEQAGSVRQTGNETTASNQASSTSEASNRSTRRQFNSVEDAISYGTQRALEQYNKQKQASAGV</sequence>
<feature type="compositionally biased region" description="Polar residues" evidence="1">
    <location>
        <begin position="176"/>
        <end position="207"/>
    </location>
</feature>
<gene>
    <name evidence="2" type="ORF">BJN45_06035</name>
</gene>
<keyword evidence="3" id="KW-1185">Reference proteome</keyword>
<feature type="compositionally biased region" description="Polar residues" evidence="1">
    <location>
        <begin position="133"/>
        <end position="149"/>
    </location>
</feature>
<evidence type="ECO:0000313" key="3">
    <source>
        <dbReference type="Proteomes" id="UP000187526"/>
    </source>
</evidence>
<proteinExistence type="predicted"/>
<feature type="region of interest" description="Disordered" evidence="1">
    <location>
        <begin position="168"/>
        <end position="210"/>
    </location>
</feature>
<reference evidence="2 3" key="1">
    <citation type="submission" date="2016-10" db="EMBL/GenBank/DDBJ databases">
        <title>Alkaliphiles isolated from bioreactors.</title>
        <authorList>
            <person name="Salah Z."/>
            <person name="Rout S.P."/>
            <person name="Humphreys P.N."/>
        </authorList>
    </citation>
    <scope>NUCLEOTIDE SEQUENCE [LARGE SCALE GENOMIC DNA]</scope>
    <source>
        <strain evidence="2 3">ZS02</strain>
    </source>
</reference>
<feature type="compositionally biased region" description="Low complexity" evidence="1">
    <location>
        <begin position="115"/>
        <end position="132"/>
    </location>
</feature>
<evidence type="ECO:0000256" key="1">
    <source>
        <dbReference type="SAM" id="MobiDB-lite"/>
    </source>
</evidence>
<protein>
    <submittedName>
        <fullName evidence="2">Uncharacterized protein</fullName>
    </submittedName>
</protein>
<dbReference type="STRING" id="418702.BJN45_06035"/>
<feature type="compositionally biased region" description="Polar residues" evidence="1">
    <location>
        <begin position="23"/>
        <end position="32"/>
    </location>
</feature>
<dbReference type="EMBL" id="MTHD01000002">
    <property type="protein sequence ID" value="OMG54743.1"/>
    <property type="molecule type" value="Genomic_DNA"/>
</dbReference>
<accession>A0A1R1I7L7</accession>
<dbReference type="RefSeq" id="WP_076093089.1">
    <property type="nucleotide sequence ID" value="NZ_MTHD01000002.1"/>
</dbReference>
<dbReference type="AlphaFoldDB" id="A0A1R1I7L7"/>
<comment type="caution">
    <text evidence="2">The sequence shown here is derived from an EMBL/GenBank/DDBJ whole genome shotgun (WGS) entry which is preliminary data.</text>
</comment>
<feature type="compositionally biased region" description="Polar residues" evidence="1">
    <location>
        <begin position="1"/>
        <end position="15"/>
    </location>
</feature>
<feature type="compositionally biased region" description="Low complexity" evidence="1">
    <location>
        <begin position="87"/>
        <end position="97"/>
    </location>
</feature>
<feature type="region of interest" description="Disordered" evidence="1">
    <location>
        <begin position="1"/>
        <end position="155"/>
    </location>
</feature>
<dbReference type="OrthoDB" id="9181381at2"/>